<evidence type="ECO:0000256" key="3">
    <source>
        <dbReference type="ARBA" id="ARBA00022801"/>
    </source>
</evidence>
<feature type="domain" description="Ubiquitin-like protease family profile" evidence="7">
    <location>
        <begin position="347"/>
        <end position="534"/>
    </location>
</feature>
<dbReference type="PANTHER" id="PTHR12606">
    <property type="entry name" value="SENTRIN/SUMO-SPECIFIC PROTEASE"/>
    <property type="match status" value="1"/>
</dbReference>
<gene>
    <name evidence="8" type="ORF">GTHE00462_LOCUS31954</name>
</gene>
<evidence type="ECO:0000256" key="5">
    <source>
        <dbReference type="SAM" id="Coils"/>
    </source>
</evidence>
<accession>A0A7S4PBD4</accession>
<dbReference type="GO" id="GO:0006508">
    <property type="term" value="P:proteolysis"/>
    <property type="evidence" value="ECO:0007669"/>
    <property type="project" value="UniProtKB-KW"/>
</dbReference>
<sequence>MITLLGVTLSQTIGSLWESLVGQTERKRKSTSEDSRTSKRMRASFENGERNHDSKRPASSVRQGTTGVFESHASTYGSRSNAYVASSNGVHSAKGTSTNASRSLADPSPAMLSSPASFRIHLHRSTPIYRIEPPLKSSPAGVDGDNILLPKTICSPEQLGFAEKRDRKMRVSESHRSIRMQEKHYKESSHSPHEFSPTWNAFRSSPLAHRQAPQSWGNPWHLNSMREKNGVHDDESKRRGMVAEGLGQESPTSRPLYLPMNVHERILLKTALLERKLADVELEKQLQKEEYEAKLQALTSQLSASAVTEGPKTPLELARGGSVDGRLLDTILAQLGPKELIADRFDIDVTREKLECMRDGVWLNSEVITWWLEWWREEHGGGSQGKMPKPCEPGKEKEMGPRCWFANTYFYTKLLDEENKVYSYKNVRRWTKKINVFDCDKMIIPINQDNVHWFCACIDFKNKRTEVYDSLGSNKHEDVHDNLHRWIKDELKDKQSVDEDMSVWKRLSPSRDEVPRQLNCCDCGVFACMFAAYLSIGRKFDFSQKDIDLIRRWMIQTIYKEGVKMGQVRAGLCSV</sequence>
<feature type="region of interest" description="Disordered" evidence="6">
    <location>
        <begin position="164"/>
        <end position="193"/>
    </location>
</feature>
<organism evidence="8">
    <name type="scientific">Guillardia theta</name>
    <name type="common">Cryptophyte</name>
    <name type="synonym">Cryptomonas phi</name>
    <dbReference type="NCBI Taxonomy" id="55529"/>
    <lineage>
        <taxon>Eukaryota</taxon>
        <taxon>Cryptophyceae</taxon>
        <taxon>Pyrenomonadales</taxon>
        <taxon>Geminigeraceae</taxon>
        <taxon>Guillardia</taxon>
    </lineage>
</organism>
<feature type="compositionally biased region" description="Polar residues" evidence="6">
    <location>
        <begin position="89"/>
        <end position="102"/>
    </location>
</feature>
<feature type="region of interest" description="Disordered" evidence="6">
    <location>
        <begin position="89"/>
        <end position="110"/>
    </location>
</feature>
<dbReference type="InterPro" id="IPR003653">
    <property type="entry name" value="Peptidase_C48_C"/>
</dbReference>
<dbReference type="Gene3D" id="3.40.395.10">
    <property type="entry name" value="Adenoviral Proteinase, Chain A"/>
    <property type="match status" value="1"/>
</dbReference>
<evidence type="ECO:0000313" key="8">
    <source>
        <dbReference type="EMBL" id="CAE2328890.1"/>
    </source>
</evidence>
<evidence type="ECO:0000256" key="6">
    <source>
        <dbReference type="SAM" id="MobiDB-lite"/>
    </source>
</evidence>
<evidence type="ECO:0000256" key="2">
    <source>
        <dbReference type="ARBA" id="ARBA00022670"/>
    </source>
</evidence>
<feature type="coiled-coil region" evidence="5">
    <location>
        <begin position="270"/>
        <end position="301"/>
    </location>
</feature>
<evidence type="ECO:0000256" key="1">
    <source>
        <dbReference type="ARBA" id="ARBA00005234"/>
    </source>
</evidence>
<evidence type="ECO:0000259" key="7">
    <source>
        <dbReference type="PROSITE" id="PS50600"/>
    </source>
</evidence>
<dbReference type="AlphaFoldDB" id="A0A7S4PBD4"/>
<evidence type="ECO:0000256" key="4">
    <source>
        <dbReference type="ARBA" id="ARBA00022807"/>
    </source>
</evidence>
<proteinExistence type="inferred from homology"/>
<name>A0A7S4PBD4_GUITH</name>
<keyword evidence="2" id="KW-0645">Protease</keyword>
<dbReference type="SUPFAM" id="SSF54001">
    <property type="entry name" value="Cysteine proteinases"/>
    <property type="match status" value="1"/>
</dbReference>
<dbReference type="GO" id="GO:0016929">
    <property type="term" value="F:deSUMOylase activity"/>
    <property type="evidence" value="ECO:0007669"/>
    <property type="project" value="TreeGrafter"/>
</dbReference>
<dbReference type="GO" id="GO:0016926">
    <property type="term" value="P:protein desumoylation"/>
    <property type="evidence" value="ECO:0007669"/>
    <property type="project" value="TreeGrafter"/>
</dbReference>
<dbReference type="Pfam" id="PF02902">
    <property type="entry name" value="Peptidase_C48"/>
    <property type="match status" value="1"/>
</dbReference>
<keyword evidence="3" id="KW-0378">Hydrolase</keyword>
<dbReference type="GO" id="GO:0005634">
    <property type="term" value="C:nucleus"/>
    <property type="evidence" value="ECO:0007669"/>
    <property type="project" value="TreeGrafter"/>
</dbReference>
<feature type="region of interest" description="Disordered" evidence="6">
    <location>
        <begin position="210"/>
        <end position="235"/>
    </location>
</feature>
<keyword evidence="5" id="KW-0175">Coiled coil</keyword>
<comment type="similarity">
    <text evidence="1">Belongs to the peptidase C48 family.</text>
</comment>
<dbReference type="PROSITE" id="PS50600">
    <property type="entry name" value="ULP_PROTEASE"/>
    <property type="match status" value="1"/>
</dbReference>
<feature type="compositionally biased region" description="Basic and acidic residues" evidence="6">
    <location>
        <begin position="224"/>
        <end position="235"/>
    </location>
</feature>
<dbReference type="InterPro" id="IPR038765">
    <property type="entry name" value="Papain-like_cys_pep_sf"/>
</dbReference>
<dbReference type="EMBL" id="HBKN01040844">
    <property type="protein sequence ID" value="CAE2328890.1"/>
    <property type="molecule type" value="Transcribed_RNA"/>
</dbReference>
<reference evidence="8" key="1">
    <citation type="submission" date="2021-01" db="EMBL/GenBank/DDBJ databases">
        <authorList>
            <person name="Corre E."/>
            <person name="Pelletier E."/>
            <person name="Niang G."/>
            <person name="Scheremetjew M."/>
            <person name="Finn R."/>
            <person name="Kale V."/>
            <person name="Holt S."/>
            <person name="Cochrane G."/>
            <person name="Meng A."/>
            <person name="Brown T."/>
            <person name="Cohen L."/>
        </authorList>
    </citation>
    <scope>NUCLEOTIDE SEQUENCE</scope>
    <source>
        <strain evidence="8">CCMP 2712</strain>
    </source>
</reference>
<dbReference type="PANTHER" id="PTHR12606:SF1">
    <property type="entry name" value="UBIQUITIN-LIKE-SPECIFIC PROTEASE 1A"/>
    <property type="match status" value="1"/>
</dbReference>
<protein>
    <recommendedName>
        <fullName evidence="7">Ubiquitin-like protease family profile domain-containing protein</fullName>
    </recommendedName>
</protein>
<feature type="region of interest" description="Disordered" evidence="6">
    <location>
        <begin position="21"/>
        <end position="66"/>
    </location>
</feature>
<feature type="compositionally biased region" description="Basic and acidic residues" evidence="6">
    <location>
        <begin position="47"/>
        <end position="56"/>
    </location>
</feature>
<keyword evidence="4" id="KW-0788">Thiol protease</keyword>